<evidence type="ECO:0000313" key="2">
    <source>
        <dbReference type="Proteomes" id="UP001199469"/>
    </source>
</evidence>
<dbReference type="EMBL" id="JAJNDB010000008">
    <property type="protein sequence ID" value="MCD2197609.1"/>
    <property type="molecule type" value="Genomic_DNA"/>
</dbReference>
<gene>
    <name evidence="1" type="ORF">LQ327_29985</name>
</gene>
<organism evidence="1 2">
    <name type="scientific">Actinomycetospora endophytica</name>
    <dbReference type="NCBI Taxonomy" id="2291215"/>
    <lineage>
        <taxon>Bacteria</taxon>
        <taxon>Bacillati</taxon>
        <taxon>Actinomycetota</taxon>
        <taxon>Actinomycetes</taxon>
        <taxon>Pseudonocardiales</taxon>
        <taxon>Pseudonocardiaceae</taxon>
        <taxon>Actinomycetospora</taxon>
    </lineage>
</organism>
<evidence type="ECO:0000313" key="1">
    <source>
        <dbReference type="EMBL" id="MCD2197609.1"/>
    </source>
</evidence>
<comment type="caution">
    <text evidence="1">The sequence shown here is derived from an EMBL/GenBank/DDBJ whole genome shotgun (WGS) entry which is preliminary data.</text>
</comment>
<sequence>MARGRPAGPLTLRRGNYPITGTHGAMLVVHYAVAGSDDAERLARLTR</sequence>
<keyword evidence="2" id="KW-1185">Reference proteome</keyword>
<proteinExistence type="predicted"/>
<name>A0ABS8PH69_9PSEU</name>
<accession>A0ABS8PH69</accession>
<dbReference type="Proteomes" id="UP001199469">
    <property type="component" value="Unassembled WGS sequence"/>
</dbReference>
<dbReference type="RefSeq" id="WP_230739762.1">
    <property type="nucleotide sequence ID" value="NZ_JAJNDB010000008.1"/>
</dbReference>
<protein>
    <recommendedName>
        <fullName evidence="3">MmyB-like transcription regulator ligand binding domain-containing protein</fullName>
    </recommendedName>
</protein>
<evidence type="ECO:0008006" key="3">
    <source>
        <dbReference type="Google" id="ProtNLM"/>
    </source>
</evidence>
<reference evidence="1 2" key="1">
    <citation type="submission" date="2021-11" db="EMBL/GenBank/DDBJ databases">
        <title>Draft genome sequence of Actinomycetospora sp. SF1 isolated from the rhizosphere soil.</title>
        <authorList>
            <person name="Duangmal K."/>
            <person name="Chantavorakit T."/>
        </authorList>
    </citation>
    <scope>NUCLEOTIDE SEQUENCE [LARGE SCALE GENOMIC DNA]</scope>
    <source>
        <strain evidence="1 2">TBRC 5722</strain>
    </source>
</reference>